<dbReference type="GO" id="GO:0046872">
    <property type="term" value="F:metal ion binding"/>
    <property type="evidence" value="ECO:0007669"/>
    <property type="project" value="UniProtKB-KW"/>
</dbReference>
<keyword evidence="2 14" id="KW-0963">Cytoplasm</keyword>
<evidence type="ECO:0000256" key="7">
    <source>
        <dbReference type="ARBA" id="ARBA00024298"/>
    </source>
</evidence>
<feature type="binding site" evidence="14">
    <location>
        <position position="118"/>
    </location>
    <ligand>
        <name>[4Fe-4S] cluster</name>
        <dbReference type="ChEBI" id="CHEBI:49883"/>
    </ligand>
</feature>
<keyword evidence="18" id="KW-1185">Reference proteome</keyword>
<dbReference type="PIRSF" id="PIRSF000857">
    <property type="entry name" value="PAPS_reductase"/>
    <property type="match status" value="1"/>
</dbReference>
<dbReference type="InterPro" id="IPR002500">
    <property type="entry name" value="PAPS_reduct_dom"/>
</dbReference>
<evidence type="ECO:0000256" key="13">
    <source>
        <dbReference type="ARBA" id="ARBA00048441"/>
    </source>
</evidence>
<feature type="binding site" evidence="14">
    <location>
        <position position="210"/>
    </location>
    <ligand>
        <name>[4Fe-4S] cluster</name>
        <dbReference type="ChEBI" id="CHEBI:49883"/>
    </ligand>
</feature>
<keyword evidence="6 14" id="KW-0411">Iron-sulfur</keyword>
<evidence type="ECO:0000256" key="8">
    <source>
        <dbReference type="ARBA" id="ARBA00024327"/>
    </source>
</evidence>
<feature type="binding site" evidence="14">
    <location>
        <position position="207"/>
    </location>
    <ligand>
        <name>[4Fe-4S] cluster</name>
        <dbReference type="ChEBI" id="CHEBI:49883"/>
    </ligand>
</feature>
<dbReference type="EC" id="1.8.4.10" evidence="9 14"/>
<evidence type="ECO:0000256" key="3">
    <source>
        <dbReference type="ARBA" id="ARBA00022723"/>
    </source>
</evidence>
<gene>
    <name evidence="14" type="primary">cysH</name>
    <name evidence="17" type="ORF">A9J31_13675</name>
</gene>
<keyword evidence="4 14" id="KW-0560">Oxidoreductase</keyword>
<evidence type="ECO:0000256" key="2">
    <source>
        <dbReference type="ARBA" id="ARBA00022490"/>
    </source>
</evidence>
<evidence type="ECO:0000256" key="6">
    <source>
        <dbReference type="ARBA" id="ARBA00023014"/>
    </source>
</evidence>
<proteinExistence type="inferred from homology"/>
<dbReference type="PANTHER" id="PTHR46482">
    <property type="entry name" value="5'-ADENYLYLSULFATE REDUCTASE 3, CHLOROPLASTIC"/>
    <property type="match status" value="1"/>
</dbReference>
<keyword evidence="5 14" id="KW-0408">Iron</keyword>
<evidence type="ECO:0000256" key="9">
    <source>
        <dbReference type="ARBA" id="ARBA00024386"/>
    </source>
</evidence>
<dbReference type="NCBIfam" id="NF002537">
    <property type="entry name" value="PRK02090.1"/>
    <property type="match status" value="1"/>
</dbReference>
<dbReference type="GO" id="GO:0070814">
    <property type="term" value="P:hydrogen sulfide biosynthetic process"/>
    <property type="evidence" value="ECO:0007669"/>
    <property type="project" value="UniProtKB-UniRule"/>
</dbReference>
<accession>A0A1A7RFJ9</accession>
<comment type="caution">
    <text evidence="17">The sequence shown here is derived from an EMBL/GenBank/DDBJ whole genome shotgun (WGS) entry which is preliminary data.</text>
</comment>
<feature type="active site" description="Nucleophile; cysteine thiosulfonate intermediate" evidence="14">
    <location>
        <position position="235"/>
    </location>
</feature>
<dbReference type="InterPro" id="IPR004511">
    <property type="entry name" value="PAPS/APS_Rdtase"/>
</dbReference>
<dbReference type="NCBIfam" id="TIGR02055">
    <property type="entry name" value="APS_reductase"/>
    <property type="match status" value="1"/>
</dbReference>
<dbReference type="GO" id="GO:0004604">
    <property type="term" value="F:phosphoadenylyl-sulfate reductase (thioredoxin) activity"/>
    <property type="evidence" value="ECO:0007669"/>
    <property type="project" value="UniProtKB-UniRule"/>
</dbReference>
<dbReference type="GO" id="GO:0019379">
    <property type="term" value="P:sulfate assimilation, phosphoadenylyl sulfate reduction by phosphoadenylyl-sulfate reductase (thioredoxin)"/>
    <property type="evidence" value="ECO:0007669"/>
    <property type="project" value="UniProtKB-UniRule"/>
</dbReference>
<dbReference type="GO" id="GO:0043866">
    <property type="term" value="F:adenylyl-sulfate reductase (thioredoxin) activity"/>
    <property type="evidence" value="ECO:0007669"/>
    <property type="project" value="UniProtKB-EC"/>
</dbReference>
<dbReference type="STRING" id="1443941.A9J31_13675"/>
<name>A0A1A7RFJ9_9GAMM</name>
<comment type="pathway">
    <text evidence="8 14">Sulfur metabolism; hydrogen sulfide biosynthesis; sulfite from sulfate.</text>
</comment>
<feature type="domain" description="Phosphoadenosine phosphosulphate reductase" evidence="16">
    <location>
        <begin position="36"/>
        <end position="213"/>
    </location>
</feature>
<evidence type="ECO:0000256" key="14">
    <source>
        <dbReference type="HAMAP-Rule" id="MF_00063"/>
    </source>
</evidence>
<evidence type="ECO:0000256" key="11">
    <source>
        <dbReference type="ARBA" id="ARBA00030894"/>
    </source>
</evidence>
<evidence type="ECO:0000256" key="4">
    <source>
        <dbReference type="ARBA" id="ARBA00023002"/>
    </source>
</evidence>
<dbReference type="CDD" id="cd23945">
    <property type="entry name" value="PAPS_reductase"/>
    <property type="match status" value="1"/>
</dbReference>
<dbReference type="InterPro" id="IPR011798">
    <property type="entry name" value="APS_reductase"/>
</dbReference>
<dbReference type="RefSeq" id="WP_067762692.1">
    <property type="nucleotide sequence ID" value="NZ_LZDS01000007.1"/>
</dbReference>
<dbReference type="EMBL" id="LZDS01000007">
    <property type="protein sequence ID" value="OBX29447.1"/>
    <property type="molecule type" value="Genomic_DNA"/>
</dbReference>
<comment type="function">
    <text evidence="7 14">Catalyzes the formation of sulfite from adenosine 5'-phosphosulfate (APS) using thioredoxin as an electron donor.</text>
</comment>
<feature type="binding site" evidence="14">
    <location>
        <position position="119"/>
    </location>
    <ligand>
        <name>[4Fe-4S] cluster</name>
        <dbReference type="ChEBI" id="CHEBI:49883"/>
    </ligand>
</feature>
<dbReference type="InterPro" id="IPR014729">
    <property type="entry name" value="Rossmann-like_a/b/a_fold"/>
</dbReference>
<evidence type="ECO:0000259" key="16">
    <source>
        <dbReference type="Pfam" id="PF01507"/>
    </source>
</evidence>
<evidence type="ECO:0000256" key="5">
    <source>
        <dbReference type="ARBA" id="ARBA00023004"/>
    </source>
</evidence>
<feature type="region of interest" description="Disordered" evidence="15">
    <location>
        <begin position="140"/>
        <end position="160"/>
    </location>
</feature>
<dbReference type="GO" id="GO:0051539">
    <property type="term" value="F:4 iron, 4 sulfur cluster binding"/>
    <property type="evidence" value="ECO:0007669"/>
    <property type="project" value="UniProtKB-UniRule"/>
</dbReference>
<comment type="subcellular location">
    <subcellularLocation>
        <location evidence="14">Cytoplasm</location>
    </subcellularLocation>
</comment>
<dbReference type="Pfam" id="PF01507">
    <property type="entry name" value="PAPS_reduct"/>
    <property type="match status" value="1"/>
</dbReference>
<organism evidence="17 18">
    <name type="scientific">Acinetobacter gandensis</name>
    <dbReference type="NCBI Taxonomy" id="1443941"/>
    <lineage>
        <taxon>Bacteria</taxon>
        <taxon>Pseudomonadati</taxon>
        <taxon>Pseudomonadota</taxon>
        <taxon>Gammaproteobacteria</taxon>
        <taxon>Moraxellales</taxon>
        <taxon>Moraxellaceae</taxon>
        <taxon>Acinetobacter</taxon>
    </lineage>
</organism>
<dbReference type="PANTHER" id="PTHR46482:SF9">
    <property type="entry name" value="5'-ADENYLYLSULFATE REDUCTASE 1, CHLOROPLASTIC"/>
    <property type="match status" value="1"/>
</dbReference>
<dbReference type="GO" id="GO:0019344">
    <property type="term" value="P:cysteine biosynthetic process"/>
    <property type="evidence" value="ECO:0007669"/>
    <property type="project" value="InterPro"/>
</dbReference>
<sequence>MTTIPTIDLVDALASEYADKSPSEIMKLALSQQGEIAISFSGAEDVVLIDLASNLGIPFRVFSLDTGRLHPETYQFLDTVRKHYKIDIEICFPESDAVQKLVTEKGFFSFYQDEHKECCGIRKVQPLRKKLATLDGWITGQRKDQSPGTRNEIPVVQADPGFSGPGKQLIKYNPLANWSSADVWNYIRLMEIPYNPLHERGFISIGCEPCTRPVLPNQHEREGRWWWEDATHKECGLHAGNMKK</sequence>
<comment type="cofactor">
    <cofactor evidence="14">
        <name>[4Fe-4S] cluster</name>
        <dbReference type="ChEBI" id="CHEBI:49883"/>
    </cofactor>
    <text evidence="14">Binds 1 [4Fe-4S] cluster per subunit.</text>
</comment>
<dbReference type="Proteomes" id="UP000185753">
    <property type="component" value="Unassembled WGS sequence"/>
</dbReference>
<dbReference type="GO" id="GO:0005737">
    <property type="term" value="C:cytoplasm"/>
    <property type="evidence" value="ECO:0007669"/>
    <property type="project" value="UniProtKB-SubCell"/>
</dbReference>
<evidence type="ECO:0000256" key="10">
    <source>
        <dbReference type="ARBA" id="ARBA00029514"/>
    </source>
</evidence>
<evidence type="ECO:0000313" key="18">
    <source>
        <dbReference type="Proteomes" id="UP000185753"/>
    </source>
</evidence>
<dbReference type="Gene3D" id="3.40.50.620">
    <property type="entry name" value="HUPs"/>
    <property type="match status" value="1"/>
</dbReference>
<dbReference type="AlphaFoldDB" id="A0A1A7RFJ9"/>
<dbReference type="OrthoDB" id="9794018at2"/>
<evidence type="ECO:0000256" key="1">
    <source>
        <dbReference type="ARBA" id="ARBA00009732"/>
    </source>
</evidence>
<evidence type="ECO:0000256" key="12">
    <source>
        <dbReference type="ARBA" id="ARBA00032041"/>
    </source>
</evidence>
<protein>
    <recommendedName>
        <fullName evidence="10 14">Adenosine 5'-phosphosulfate reductase</fullName>
        <shortName evidence="14">APS reductase</shortName>
        <ecNumber evidence="9 14">1.8.4.10</ecNumber>
    </recommendedName>
    <alternativeName>
        <fullName evidence="12 14">5'-adenylylsulfate reductase</fullName>
    </alternativeName>
    <alternativeName>
        <fullName evidence="11 14">Thioredoxin-dependent 5'-adenylylsulfate reductase</fullName>
    </alternativeName>
</protein>
<dbReference type="SUPFAM" id="SSF52402">
    <property type="entry name" value="Adenine nucleotide alpha hydrolases-like"/>
    <property type="match status" value="1"/>
</dbReference>
<comment type="similarity">
    <text evidence="1 14">Belongs to the PAPS reductase family. CysH subfamily.</text>
</comment>
<reference evidence="18" key="1">
    <citation type="submission" date="2016-06" db="EMBL/GenBank/DDBJ databases">
        <authorList>
            <person name="Radolfova-Krizova L."/>
            <person name="Nemec A."/>
        </authorList>
    </citation>
    <scope>NUCLEOTIDE SEQUENCE [LARGE SCALE GENOMIC DNA]</scope>
    <source>
        <strain evidence="18">ANC 4275</strain>
    </source>
</reference>
<evidence type="ECO:0000256" key="15">
    <source>
        <dbReference type="SAM" id="MobiDB-lite"/>
    </source>
</evidence>
<comment type="catalytic activity">
    <reaction evidence="13 14">
        <text>[thioredoxin]-disulfide + sulfite + AMP + 2 H(+) = adenosine 5'-phosphosulfate + [thioredoxin]-dithiol</text>
        <dbReference type="Rhea" id="RHEA:21976"/>
        <dbReference type="Rhea" id="RHEA-COMP:10698"/>
        <dbReference type="Rhea" id="RHEA-COMP:10700"/>
        <dbReference type="ChEBI" id="CHEBI:15378"/>
        <dbReference type="ChEBI" id="CHEBI:17359"/>
        <dbReference type="ChEBI" id="CHEBI:29950"/>
        <dbReference type="ChEBI" id="CHEBI:50058"/>
        <dbReference type="ChEBI" id="CHEBI:58243"/>
        <dbReference type="ChEBI" id="CHEBI:456215"/>
        <dbReference type="EC" id="1.8.4.10"/>
    </reaction>
</comment>
<dbReference type="HAMAP" id="MF_00063">
    <property type="entry name" value="CysH"/>
    <property type="match status" value="1"/>
</dbReference>
<keyword evidence="3 14" id="KW-0479">Metal-binding</keyword>
<evidence type="ECO:0000313" key="17">
    <source>
        <dbReference type="EMBL" id="OBX29447.1"/>
    </source>
</evidence>